<accession>A0A0L8FXE2</accession>
<reference evidence="2" key="1">
    <citation type="submission" date="2015-07" db="EMBL/GenBank/DDBJ databases">
        <title>MeaNS - Measles Nucleotide Surveillance Program.</title>
        <authorList>
            <person name="Tran T."/>
            <person name="Druce J."/>
        </authorList>
    </citation>
    <scope>NUCLEOTIDE SEQUENCE</scope>
    <source>
        <strain evidence="2">UCB-OBI-ISO-001</strain>
        <tissue evidence="2">Gonad</tissue>
    </source>
</reference>
<dbReference type="EMBL" id="KQ425511">
    <property type="protein sequence ID" value="KOF69392.1"/>
    <property type="molecule type" value="Genomic_DNA"/>
</dbReference>
<keyword evidence="1" id="KW-1133">Transmembrane helix</keyword>
<proteinExistence type="predicted"/>
<keyword evidence="1" id="KW-0472">Membrane</keyword>
<dbReference type="AlphaFoldDB" id="A0A0L8FXE2"/>
<evidence type="ECO:0000256" key="1">
    <source>
        <dbReference type="SAM" id="Phobius"/>
    </source>
</evidence>
<gene>
    <name evidence="2" type="ORF">OCBIM_22005073mg</name>
</gene>
<organism evidence="2">
    <name type="scientific">Octopus bimaculoides</name>
    <name type="common">California two-spotted octopus</name>
    <dbReference type="NCBI Taxonomy" id="37653"/>
    <lineage>
        <taxon>Eukaryota</taxon>
        <taxon>Metazoa</taxon>
        <taxon>Spiralia</taxon>
        <taxon>Lophotrochozoa</taxon>
        <taxon>Mollusca</taxon>
        <taxon>Cephalopoda</taxon>
        <taxon>Coleoidea</taxon>
        <taxon>Octopodiformes</taxon>
        <taxon>Octopoda</taxon>
        <taxon>Incirrata</taxon>
        <taxon>Octopodidae</taxon>
        <taxon>Octopus</taxon>
    </lineage>
</organism>
<keyword evidence="1" id="KW-0812">Transmembrane</keyword>
<name>A0A0L8FXE2_OCTBM</name>
<protein>
    <submittedName>
        <fullName evidence="2">Uncharacterized protein</fullName>
    </submittedName>
</protein>
<feature type="transmembrane region" description="Helical" evidence="1">
    <location>
        <begin position="86"/>
        <end position="107"/>
    </location>
</feature>
<sequence length="122" mass="14653">MRKPCSYRLALYVFGIKRDSKPCFSEQSLYNEIKESYQQRQCRSQILIVASHQSNVLYIRYNNNSVCMCVCVCVCKTPLSFLFQELVLLFWGFFFFFAIILFTFLLLRKFSKRNCFVFYCNF</sequence>
<evidence type="ECO:0000313" key="2">
    <source>
        <dbReference type="EMBL" id="KOF69392.1"/>
    </source>
</evidence>